<organism evidence="8 9">
    <name type="scientific">Propionispira arboris</name>
    <dbReference type="NCBI Taxonomy" id="84035"/>
    <lineage>
        <taxon>Bacteria</taxon>
        <taxon>Bacillati</taxon>
        <taxon>Bacillota</taxon>
        <taxon>Negativicutes</taxon>
        <taxon>Selenomonadales</taxon>
        <taxon>Selenomonadaceae</taxon>
        <taxon>Propionispira</taxon>
    </lineage>
</organism>
<evidence type="ECO:0000313" key="8">
    <source>
        <dbReference type="EMBL" id="SEJ42145.1"/>
    </source>
</evidence>
<keyword evidence="2" id="KW-0813">Transport</keyword>
<dbReference type="AlphaFoldDB" id="A0A1H6YZK0"/>
<feature type="transmembrane region" description="Helical" evidence="7">
    <location>
        <begin position="161"/>
        <end position="181"/>
    </location>
</feature>
<dbReference type="GO" id="GO:0042910">
    <property type="term" value="F:xenobiotic transmembrane transporter activity"/>
    <property type="evidence" value="ECO:0007669"/>
    <property type="project" value="InterPro"/>
</dbReference>
<feature type="transmembrane region" description="Helical" evidence="7">
    <location>
        <begin position="21"/>
        <end position="40"/>
    </location>
</feature>
<keyword evidence="9" id="KW-1185">Reference proteome</keyword>
<protein>
    <submittedName>
        <fullName evidence="8">Putative efflux protein, MATE family</fullName>
    </submittedName>
</protein>
<evidence type="ECO:0000256" key="2">
    <source>
        <dbReference type="ARBA" id="ARBA00022448"/>
    </source>
</evidence>
<dbReference type="GO" id="GO:0015297">
    <property type="term" value="F:antiporter activity"/>
    <property type="evidence" value="ECO:0007669"/>
    <property type="project" value="InterPro"/>
</dbReference>
<dbReference type="InterPro" id="IPR048279">
    <property type="entry name" value="MdtK-like"/>
</dbReference>
<dbReference type="Proteomes" id="UP000199662">
    <property type="component" value="Unassembled WGS sequence"/>
</dbReference>
<comment type="subcellular location">
    <subcellularLocation>
        <location evidence="1">Cell membrane</location>
        <topology evidence="1">Multi-pass membrane protein</topology>
    </subcellularLocation>
</comment>
<dbReference type="Pfam" id="PF01554">
    <property type="entry name" value="MatE"/>
    <property type="match status" value="2"/>
</dbReference>
<feature type="transmembrane region" description="Helical" evidence="7">
    <location>
        <begin position="52"/>
        <end position="74"/>
    </location>
</feature>
<keyword evidence="6 7" id="KW-0472">Membrane</keyword>
<dbReference type="PANTHER" id="PTHR42925:SF1">
    <property type="entry name" value="VIRULENCE FACTOR MVIN"/>
    <property type="match status" value="1"/>
</dbReference>
<evidence type="ECO:0000256" key="7">
    <source>
        <dbReference type="SAM" id="Phobius"/>
    </source>
</evidence>
<proteinExistence type="predicted"/>
<accession>A0A1H6YZK0</accession>
<keyword evidence="3" id="KW-1003">Cell membrane</keyword>
<feature type="transmembrane region" description="Helical" evidence="7">
    <location>
        <begin position="272"/>
        <end position="300"/>
    </location>
</feature>
<dbReference type="CDD" id="cd13134">
    <property type="entry name" value="MATE_like_8"/>
    <property type="match status" value="1"/>
</dbReference>
<feature type="transmembrane region" description="Helical" evidence="7">
    <location>
        <begin position="128"/>
        <end position="149"/>
    </location>
</feature>
<evidence type="ECO:0000256" key="4">
    <source>
        <dbReference type="ARBA" id="ARBA00022692"/>
    </source>
</evidence>
<dbReference type="NCBIfam" id="TIGR00797">
    <property type="entry name" value="matE"/>
    <property type="match status" value="1"/>
</dbReference>
<dbReference type="RefSeq" id="WP_091830890.1">
    <property type="nucleotide sequence ID" value="NZ_FNZK01000007.1"/>
</dbReference>
<feature type="transmembrane region" description="Helical" evidence="7">
    <location>
        <begin position="412"/>
        <end position="433"/>
    </location>
</feature>
<keyword evidence="4 7" id="KW-0812">Transmembrane</keyword>
<feature type="transmembrane region" description="Helical" evidence="7">
    <location>
        <begin position="86"/>
        <end position="108"/>
    </location>
</feature>
<feature type="transmembrane region" description="Helical" evidence="7">
    <location>
        <begin position="385"/>
        <end position="406"/>
    </location>
</feature>
<dbReference type="STRING" id="84035.SAMN05660742_10770"/>
<dbReference type="PIRSF" id="PIRSF006603">
    <property type="entry name" value="DinF"/>
    <property type="match status" value="1"/>
</dbReference>
<gene>
    <name evidence="8" type="ORF">SAMN05660742_10770</name>
</gene>
<sequence length="447" mass="49894">MQMNLNKQSIVKMSWPIFIEVFLQLMVGNIDQFMISQYSQPSVAAVGNGNQIMNVIIILLTVMCMATTILLTQYLGSKNHKKISEIFTVSLAMNGVFGLVASILLITFQEPMFHWLQVPESIMPETSTFFTIYAGGIVFQALYFSFIACFRSYSLMKTTMIVSSIMNIFNICGNYLLIYGFGSVPALGVMGVAISTNISKVLGLIIIYYLFRKNLDVEISWKYLKPFPWESIKKILSIGIPTGGEALSYQLSQTTIMKMVNVFGLVVINTKVYVYILLMFAYVYSLAISAAMQVVVGYLIGAGKYDEVKQRVWYTVRIAVTIAVGMIIILYFSSDYVLGIFTKDPEILALGKQILFVDIFLEIGRSINITMVRALQATGDIKMPVVVGIISMWSTAVGLAYFFGIIMGMGLVGIWIGMAADECVRAVIFVYRWHSGAWKNKKLMGTV</sequence>
<reference evidence="8 9" key="1">
    <citation type="submission" date="2016-10" db="EMBL/GenBank/DDBJ databases">
        <authorList>
            <person name="de Groot N.N."/>
        </authorList>
    </citation>
    <scope>NUCLEOTIDE SEQUENCE [LARGE SCALE GENOMIC DNA]</scope>
    <source>
        <strain evidence="8 9">DSM 2179</strain>
    </source>
</reference>
<evidence type="ECO:0000256" key="5">
    <source>
        <dbReference type="ARBA" id="ARBA00022989"/>
    </source>
</evidence>
<feature type="transmembrane region" description="Helical" evidence="7">
    <location>
        <begin position="187"/>
        <end position="211"/>
    </location>
</feature>
<evidence type="ECO:0000313" key="9">
    <source>
        <dbReference type="Proteomes" id="UP000199662"/>
    </source>
</evidence>
<dbReference type="GO" id="GO:0005886">
    <property type="term" value="C:plasma membrane"/>
    <property type="evidence" value="ECO:0007669"/>
    <property type="project" value="UniProtKB-SubCell"/>
</dbReference>
<feature type="transmembrane region" description="Helical" evidence="7">
    <location>
        <begin position="347"/>
        <end position="364"/>
    </location>
</feature>
<dbReference type="InterPro" id="IPR002528">
    <property type="entry name" value="MATE_fam"/>
</dbReference>
<keyword evidence="5 7" id="KW-1133">Transmembrane helix</keyword>
<dbReference type="PANTHER" id="PTHR42925">
    <property type="entry name" value="MULTIDRUG AND TOXIN EFFLUX PROTEIN MATE FAMILY"/>
    <property type="match status" value="1"/>
</dbReference>
<name>A0A1H6YZK0_9FIRM</name>
<dbReference type="InterPro" id="IPR047135">
    <property type="entry name" value="YsiQ"/>
</dbReference>
<dbReference type="EMBL" id="FNZK01000007">
    <property type="protein sequence ID" value="SEJ42145.1"/>
    <property type="molecule type" value="Genomic_DNA"/>
</dbReference>
<evidence type="ECO:0000256" key="6">
    <source>
        <dbReference type="ARBA" id="ARBA00023136"/>
    </source>
</evidence>
<feature type="transmembrane region" description="Helical" evidence="7">
    <location>
        <begin position="312"/>
        <end position="332"/>
    </location>
</feature>
<evidence type="ECO:0000256" key="1">
    <source>
        <dbReference type="ARBA" id="ARBA00004651"/>
    </source>
</evidence>
<evidence type="ECO:0000256" key="3">
    <source>
        <dbReference type="ARBA" id="ARBA00022475"/>
    </source>
</evidence>